<evidence type="ECO:0000313" key="1">
    <source>
        <dbReference type="EMBL" id="JAE26343.1"/>
    </source>
</evidence>
<dbReference type="AlphaFoldDB" id="A0A0A9H0E2"/>
<reference evidence="1" key="2">
    <citation type="journal article" date="2015" name="Data Brief">
        <title>Shoot transcriptome of the giant reed, Arundo donax.</title>
        <authorList>
            <person name="Barrero R.A."/>
            <person name="Guerrero F.D."/>
            <person name="Moolhuijzen P."/>
            <person name="Goolsby J.A."/>
            <person name="Tidwell J."/>
            <person name="Bellgard S.E."/>
            <person name="Bellgard M.I."/>
        </authorList>
    </citation>
    <scope>NUCLEOTIDE SEQUENCE</scope>
    <source>
        <tissue evidence="1">Shoot tissue taken approximately 20 cm above the soil surface</tissue>
    </source>
</reference>
<dbReference type="EMBL" id="GBRH01171553">
    <property type="protein sequence ID" value="JAE26343.1"/>
    <property type="molecule type" value="Transcribed_RNA"/>
</dbReference>
<name>A0A0A9H0E2_ARUDO</name>
<organism evidence="1">
    <name type="scientific">Arundo donax</name>
    <name type="common">Giant reed</name>
    <name type="synonym">Donax arundinaceus</name>
    <dbReference type="NCBI Taxonomy" id="35708"/>
    <lineage>
        <taxon>Eukaryota</taxon>
        <taxon>Viridiplantae</taxon>
        <taxon>Streptophyta</taxon>
        <taxon>Embryophyta</taxon>
        <taxon>Tracheophyta</taxon>
        <taxon>Spermatophyta</taxon>
        <taxon>Magnoliopsida</taxon>
        <taxon>Liliopsida</taxon>
        <taxon>Poales</taxon>
        <taxon>Poaceae</taxon>
        <taxon>PACMAD clade</taxon>
        <taxon>Arundinoideae</taxon>
        <taxon>Arundineae</taxon>
        <taxon>Arundo</taxon>
    </lineage>
</organism>
<sequence length="85" mass="9435">MPSIDGFELPYLKPELELLHTCRADLTFRLCPGGLSMHLGSFSVTDPSKLAAGVKSFNLLGENFSGSLYLFERLFYSIRTEAIFG</sequence>
<reference evidence="1" key="1">
    <citation type="submission" date="2014-09" db="EMBL/GenBank/DDBJ databases">
        <authorList>
            <person name="Magalhaes I.L.F."/>
            <person name="Oliveira U."/>
            <person name="Santos F.R."/>
            <person name="Vidigal T.H.D.A."/>
            <person name="Brescovit A.D."/>
            <person name="Santos A.J."/>
        </authorList>
    </citation>
    <scope>NUCLEOTIDE SEQUENCE</scope>
    <source>
        <tissue evidence="1">Shoot tissue taken approximately 20 cm above the soil surface</tissue>
    </source>
</reference>
<protein>
    <submittedName>
        <fullName evidence="1">Uncharacterized protein</fullName>
    </submittedName>
</protein>
<accession>A0A0A9H0E2</accession>
<proteinExistence type="predicted"/>